<keyword evidence="3" id="KW-1185">Reference proteome</keyword>
<sequence>MQKTVPTRTPLEQDLKGMQHAIEQARIGFAEGGIPIGAALIDDTGKIIAVGRNRRVQENSAIKHGETDCLNTAGRLPPGIYAKCTMYTTLSPCPMCSGACLLFGIRGSSWARTHLSTGPESFLKERGVEVINLGTYPLEEPMEMMQQFIQRTPRNCKAHHRALTWNEDIGEPTKA</sequence>
<proteinExistence type="predicted"/>
<dbReference type="GO" id="GO:0006139">
    <property type="term" value="P:nucleobase-containing compound metabolic process"/>
    <property type="evidence" value="ECO:0007669"/>
    <property type="project" value="UniProtKB-ARBA"/>
</dbReference>
<evidence type="ECO:0000259" key="1">
    <source>
        <dbReference type="PROSITE" id="PS51747"/>
    </source>
</evidence>
<accession>A0AA39ICC4</accession>
<protein>
    <submittedName>
        <fullName evidence="2">Cytosine deaminase</fullName>
    </submittedName>
</protein>
<gene>
    <name evidence="2" type="ORF">EV421DRAFT_1869087</name>
</gene>
<comment type="caution">
    <text evidence="2">The sequence shown here is derived from an EMBL/GenBank/DDBJ whole genome shotgun (WGS) entry which is preliminary data.</text>
</comment>
<dbReference type="AlphaFoldDB" id="A0AA39ICC4"/>
<dbReference type="Pfam" id="PF00383">
    <property type="entry name" value="dCMP_cyt_deam_1"/>
    <property type="match status" value="1"/>
</dbReference>
<dbReference type="GO" id="GO:0008835">
    <property type="term" value="F:diaminohydroxyphosphoribosylaminopyrimidine deaminase activity"/>
    <property type="evidence" value="ECO:0007669"/>
    <property type="project" value="TreeGrafter"/>
</dbReference>
<dbReference type="Gene3D" id="3.40.140.10">
    <property type="entry name" value="Cytidine Deaminase, domain 2"/>
    <property type="match status" value="1"/>
</dbReference>
<reference evidence="2" key="1">
    <citation type="submission" date="2023-06" db="EMBL/GenBank/DDBJ databases">
        <authorList>
            <consortium name="Lawrence Berkeley National Laboratory"/>
            <person name="Ahrendt S."/>
            <person name="Sahu N."/>
            <person name="Indic B."/>
            <person name="Wong-Bajracharya J."/>
            <person name="Merenyi Z."/>
            <person name="Ke H.-M."/>
            <person name="Monk M."/>
            <person name="Kocsube S."/>
            <person name="Drula E."/>
            <person name="Lipzen A."/>
            <person name="Balint B."/>
            <person name="Henrissat B."/>
            <person name="Andreopoulos B."/>
            <person name="Martin F.M."/>
            <person name="Harder C.B."/>
            <person name="Rigling D."/>
            <person name="Ford K.L."/>
            <person name="Foster G.D."/>
            <person name="Pangilinan J."/>
            <person name="Papanicolaou A."/>
            <person name="Barry K."/>
            <person name="LaButti K."/>
            <person name="Viragh M."/>
            <person name="Koriabine M."/>
            <person name="Yan M."/>
            <person name="Riley R."/>
            <person name="Champramary S."/>
            <person name="Plett K.L."/>
            <person name="Tsai I.J."/>
            <person name="Slot J."/>
            <person name="Sipos G."/>
            <person name="Plett J."/>
            <person name="Nagy L.G."/>
            <person name="Grigoriev I.V."/>
        </authorList>
    </citation>
    <scope>NUCLEOTIDE SEQUENCE</scope>
    <source>
        <strain evidence="2">FPL87.14</strain>
    </source>
</reference>
<dbReference type="InterPro" id="IPR016193">
    <property type="entry name" value="Cytidine_deaminase-like"/>
</dbReference>
<feature type="domain" description="CMP/dCMP-type deaminase" evidence="1">
    <location>
        <begin position="12"/>
        <end position="125"/>
    </location>
</feature>
<dbReference type="EMBL" id="JAUEPT010000289">
    <property type="protein sequence ID" value="KAK0421810.1"/>
    <property type="molecule type" value="Genomic_DNA"/>
</dbReference>
<dbReference type="PANTHER" id="PTHR11079">
    <property type="entry name" value="CYTOSINE DEAMINASE FAMILY MEMBER"/>
    <property type="match status" value="1"/>
</dbReference>
<dbReference type="PANTHER" id="PTHR11079:SF190">
    <property type="entry name" value="CYTOSINE DEAMINASE"/>
    <property type="match status" value="1"/>
</dbReference>
<dbReference type="Proteomes" id="UP001175226">
    <property type="component" value="Unassembled WGS sequence"/>
</dbReference>
<evidence type="ECO:0000313" key="3">
    <source>
        <dbReference type="Proteomes" id="UP001175226"/>
    </source>
</evidence>
<dbReference type="CDD" id="cd01285">
    <property type="entry name" value="nucleoside_deaminase"/>
    <property type="match status" value="1"/>
</dbReference>
<dbReference type="SUPFAM" id="SSF53927">
    <property type="entry name" value="Cytidine deaminase-like"/>
    <property type="match status" value="1"/>
</dbReference>
<organism evidence="2 3">
    <name type="scientific">Armillaria borealis</name>
    <dbReference type="NCBI Taxonomy" id="47425"/>
    <lineage>
        <taxon>Eukaryota</taxon>
        <taxon>Fungi</taxon>
        <taxon>Dikarya</taxon>
        <taxon>Basidiomycota</taxon>
        <taxon>Agaricomycotina</taxon>
        <taxon>Agaricomycetes</taxon>
        <taxon>Agaricomycetidae</taxon>
        <taxon>Agaricales</taxon>
        <taxon>Marasmiineae</taxon>
        <taxon>Physalacriaceae</taxon>
        <taxon>Armillaria</taxon>
    </lineage>
</organism>
<evidence type="ECO:0000313" key="2">
    <source>
        <dbReference type="EMBL" id="KAK0421810.1"/>
    </source>
</evidence>
<dbReference type="InterPro" id="IPR002125">
    <property type="entry name" value="CMP_dCMP_dom"/>
</dbReference>
<name>A0AA39ICC4_9AGAR</name>
<dbReference type="PROSITE" id="PS51747">
    <property type="entry name" value="CYT_DCMP_DEAMINASES_2"/>
    <property type="match status" value="1"/>
</dbReference>